<feature type="domain" description="AraC effector-binding" evidence="1">
    <location>
        <begin position="4"/>
        <end position="155"/>
    </location>
</feature>
<dbReference type="Gene3D" id="3.20.80.10">
    <property type="entry name" value="Regulatory factor, effector binding domain"/>
    <property type="match status" value="1"/>
</dbReference>
<dbReference type="SUPFAM" id="SSF55136">
    <property type="entry name" value="Probable bacterial effector-binding domain"/>
    <property type="match status" value="1"/>
</dbReference>
<dbReference type="InterPro" id="IPR010499">
    <property type="entry name" value="AraC_E-bd"/>
</dbReference>
<keyword evidence="3" id="KW-1185">Reference proteome</keyword>
<accession>A0ABW1JVR7</accession>
<dbReference type="InterPro" id="IPR011256">
    <property type="entry name" value="Reg_factor_effector_dom_sf"/>
</dbReference>
<dbReference type="EMBL" id="JBHSQN010000013">
    <property type="protein sequence ID" value="MFC6013310.1"/>
    <property type="molecule type" value="Genomic_DNA"/>
</dbReference>
<dbReference type="Proteomes" id="UP001596223">
    <property type="component" value="Unassembled WGS sequence"/>
</dbReference>
<name>A0ABW1JVR7_9NOCA</name>
<gene>
    <name evidence="2" type="ORF">ACFP3H_19820</name>
</gene>
<sequence>MSEPDVVIKSVPAVRVAESSSWAVGFESQAISPVIGPLFSELSDRLEKAGIAIAGPALAWYDRRDDGTVGVHACVPVAVEPAAAPDFSIVELPPLAQVASTVYRGNVNGIGAAWQALTRWVADNGFSTGAPCREVTLEWTPDPNGWVTELQQPLVPK</sequence>
<dbReference type="RefSeq" id="WP_378608182.1">
    <property type="nucleotide sequence ID" value="NZ_JBHSQN010000013.1"/>
</dbReference>
<dbReference type="SMART" id="SM00871">
    <property type="entry name" value="AraC_E_bind"/>
    <property type="match status" value="1"/>
</dbReference>
<proteinExistence type="predicted"/>
<evidence type="ECO:0000259" key="1">
    <source>
        <dbReference type="SMART" id="SM00871"/>
    </source>
</evidence>
<dbReference type="Pfam" id="PF06445">
    <property type="entry name" value="GyrI-like"/>
    <property type="match status" value="1"/>
</dbReference>
<evidence type="ECO:0000313" key="3">
    <source>
        <dbReference type="Proteomes" id="UP001596223"/>
    </source>
</evidence>
<dbReference type="InterPro" id="IPR029442">
    <property type="entry name" value="GyrI-like"/>
</dbReference>
<comment type="caution">
    <text evidence="2">The sequence shown here is derived from an EMBL/GenBank/DDBJ whole genome shotgun (WGS) entry which is preliminary data.</text>
</comment>
<evidence type="ECO:0000313" key="2">
    <source>
        <dbReference type="EMBL" id="MFC6013310.1"/>
    </source>
</evidence>
<reference evidence="3" key="1">
    <citation type="journal article" date="2019" name="Int. J. Syst. Evol. Microbiol.">
        <title>The Global Catalogue of Microorganisms (GCM) 10K type strain sequencing project: providing services to taxonomists for standard genome sequencing and annotation.</title>
        <authorList>
            <consortium name="The Broad Institute Genomics Platform"/>
            <consortium name="The Broad Institute Genome Sequencing Center for Infectious Disease"/>
            <person name="Wu L."/>
            <person name="Ma J."/>
        </authorList>
    </citation>
    <scope>NUCLEOTIDE SEQUENCE [LARGE SCALE GENOMIC DNA]</scope>
    <source>
        <strain evidence="3">CCUG 36956</strain>
    </source>
</reference>
<protein>
    <submittedName>
        <fullName evidence="2">GyrI-like domain-containing protein</fullName>
    </submittedName>
</protein>
<organism evidence="2 3">
    <name type="scientific">Nocardia lasii</name>
    <dbReference type="NCBI Taxonomy" id="1616107"/>
    <lineage>
        <taxon>Bacteria</taxon>
        <taxon>Bacillati</taxon>
        <taxon>Actinomycetota</taxon>
        <taxon>Actinomycetes</taxon>
        <taxon>Mycobacteriales</taxon>
        <taxon>Nocardiaceae</taxon>
        <taxon>Nocardia</taxon>
    </lineage>
</organism>